<dbReference type="SUPFAM" id="SSF51569">
    <property type="entry name" value="Aldolase"/>
    <property type="match status" value="1"/>
</dbReference>
<keyword evidence="2" id="KW-0464">Manganese</keyword>
<dbReference type="Gene3D" id="1.10.238.260">
    <property type="match status" value="1"/>
</dbReference>
<comment type="similarity">
    <text evidence="3">Belongs to the alpha-IPM synthase/homocitrate synthase family.</text>
</comment>
<dbReference type="RefSeq" id="WP_115934395.1">
    <property type="nucleotide sequence ID" value="NZ_QRDW01000001.1"/>
</dbReference>
<keyword evidence="6" id="KW-1185">Reference proteome</keyword>
<dbReference type="InterPro" id="IPR054691">
    <property type="entry name" value="LeuA/HCS_post-cat"/>
</dbReference>
<dbReference type="EMBL" id="QRDW01000001">
    <property type="protein sequence ID" value="RED53237.1"/>
    <property type="molecule type" value="Genomic_DNA"/>
</dbReference>
<evidence type="ECO:0000313" key="6">
    <source>
        <dbReference type="Proteomes" id="UP000256845"/>
    </source>
</evidence>
<organism evidence="5 6">
    <name type="scientific">Aestuariispira insulae</name>
    <dbReference type="NCBI Taxonomy" id="1461337"/>
    <lineage>
        <taxon>Bacteria</taxon>
        <taxon>Pseudomonadati</taxon>
        <taxon>Pseudomonadota</taxon>
        <taxon>Alphaproteobacteria</taxon>
        <taxon>Rhodospirillales</taxon>
        <taxon>Kiloniellaceae</taxon>
        <taxon>Aestuariispira</taxon>
    </lineage>
</organism>
<dbReference type="GO" id="GO:0004410">
    <property type="term" value="F:homocitrate synthase activity"/>
    <property type="evidence" value="ECO:0007669"/>
    <property type="project" value="TreeGrafter"/>
</dbReference>
<gene>
    <name evidence="5" type="ORF">DFP90_10119</name>
</gene>
<dbReference type="PROSITE" id="PS50991">
    <property type="entry name" value="PYR_CT"/>
    <property type="match status" value="1"/>
</dbReference>
<dbReference type="GO" id="GO:0019878">
    <property type="term" value="P:lysine biosynthetic process via aminoadipic acid"/>
    <property type="evidence" value="ECO:0007669"/>
    <property type="project" value="TreeGrafter"/>
</dbReference>
<dbReference type="Pfam" id="PF22617">
    <property type="entry name" value="HCS_D2"/>
    <property type="match status" value="1"/>
</dbReference>
<dbReference type="PANTHER" id="PTHR10277">
    <property type="entry name" value="HOMOCITRATE SYNTHASE-RELATED"/>
    <property type="match status" value="1"/>
</dbReference>
<dbReference type="InterPro" id="IPR000891">
    <property type="entry name" value="PYR_CT"/>
</dbReference>
<evidence type="ECO:0000256" key="2">
    <source>
        <dbReference type="ARBA" id="ARBA00023211"/>
    </source>
</evidence>
<proteinExistence type="inferred from homology"/>
<reference evidence="5 6" key="1">
    <citation type="submission" date="2018-07" db="EMBL/GenBank/DDBJ databases">
        <title>Genomic Encyclopedia of Type Strains, Phase III (KMG-III): the genomes of soil and plant-associated and newly described type strains.</title>
        <authorList>
            <person name="Whitman W."/>
        </authorList>
    </citation>
    <scope>NUCLEOTIDE SEQUENCE [LARGE SCALE GENOMIC DNA]</scope>
    <source>
        <strain evidence="5 6">CECT 8488</strain>
    </source>
</reference>
<dbReference type="PROSITE" id="PS00816">
    <property type="entry name" value="AIPM_HOMOCIT_SYNTH_2"/>
    <property type="match status" value="1"/>
</dbReference>
<evidence type="ECO:0000256" key="3">
    <source>
        <dbReference type="RuleBase" id="RU003523"/>
    </source>
</evidence>
<sequence>MTVAPVDLSHLTLIDTTLREGEQFQTADFTSSDKRRIAEMLVGFGVNYLEVTNPAASERSFKDAEKLVSHLPRTKIAAHIRCHPEDVRIALDSGVGALHMVMAVSPILRSVSHGKGITEVIRTAEECAKLARSRAPGIELRYSNEDAFRCGREDLAKVYGSLAQSGLFDRFGLADTTGVASPMDVQQMVQWVREETGKAIEWHGHNDTGCADANAGTAALSGASHVNCSVLGIGERNGIASLESMIAFLYTRSPDHIRQHYHLDQLQDITRFVADCVGVEIPFSHPIMGKAAFSHKAGIHLKAVLQDPGSYEAIVPEEFGLERHLNLAHRLTGWNAIRVRSEALGLSLSVEQLKQATFEIKRLSDEQEIEVSDVDDILMNLDRINK</sequence>
<evidence type="ECO:0000313" key="5">
    <source>
        <dbReference type="EMBL" id="RED53237.1"/>
    </source>
</evidence>
<protein>
    <submittedName>
        <fullName evidence="5">Homocitrate synthase</fullName>
    </submittedName>
</protein>
<accession>A0A3D9HUU6</accession>
<dbReference type="Proteomes" id="UP000256845">
    <property type="component" value="Unassembled WGS sequence"/>
</dbReference>
<comment type="caution">
    <text evidence="5">The sequence shown here is derived from an EMBL/GenBank/DDBJ whole genome shotgun (WGS) entry which is preliminary data.</text>
</comment>
<dbReference type="AlphaFoldDB" id="A0A3D9HUU6"/>
<dbReference type="InterPro" id="IPR050073">
    <property type="entry name" value="2-IPM_HCS-like"/>
</dbReference>
<feature type="domain" description="Pyruvate carboxyltransferase" evidence="4">
    <location>
        <begin position="11"/>
        <end position="267"/>
    </location>
</feature>
<dbReference type="InterPro" id="IPR013785">
    <property type="entry name" value="Aldolase_TIM"/>
</dbReference>
<dbReference type="PROSITE" id="PS00815">
    <property type="entry name" value="AIPM_HOMOCIT_SYNTH_1"/>
    <property type="match status" value="1"/>
</dbReference>
<dbReference type="Gene3D" id="3.20.20.70">
    <property type="entry name" value="Aldolase class I"/>
    <property type="match status" value="1"/>
</dbReference>
<name>A0A3D9HUU6_9PROT</name>
<evidence type="ECO:0000259" key="4">
    <source>
        <dbReference type="PROSITE" id="PS50991"/>
    </source>
</evidence>
<dbReference type="OrthoDB" id="9803573at2"/>
<dbReference type="PANTHER" id="PTHR10277:SF48">
    <property type="entry name" value="HOMOCITRATE SYNTHASE, CYTOSOLIC ISOZYME-RELATED"/>
    <property type="match status" value="1"/>
</dbReference>
<dbReference type="Pfam" id="PF00682">
    <property type="entry name" value="HMGL-like"/>
    <property type="match status" value="1"/>
</dbReference>
<dbReference type="InterPro" id="IPR002034">
    <property type="entry name" value="AIPM/Hcit_synth_CS"/>
</dbReference>
<evidence type="ECO:0000256" key="1">
    <source>
        <dbReference type="ARBA" id="ARBA00022679"/>
    </source>
</evidence>
<keyword evidence="1 3" id="KW-0808">Transferase</keyword>